<gene>
    <name evidence="1" type="ORF">BDQ12DRAFT_573794</name>
</gene>
<dbReference type="AlphaFoldDB" id="A0A5C3LMM5"/>
<proteinExistence type="predicted"/>
<reference evidence="1 2" key="1">
    <citation type="journal article" date="2019" name="Nat. Ecol. Evol.">
        <title>Megaphylogeny resolves global patterns of mushroom evolution.</title>
        <authorList>
            <person name="Varga T."/>
            <person name="Krizsan K."/>
            <person name="Foldi C."/>
            <person name="Dima B."/>
            <person name="Sanchez-Garcia M."/>
            <person name="Sanchez-Ramirez S."/>
            <person name="Szollosi G.J."/>
            <person name="Szarkandi J.G."/>
            <person name="Papp V."/>
            <person name="Albert L."/>
            <person name="Andreopoulos W."/>
            <person name="Angelini C."/>
            <person name="Antonin V."/>
            <person name="Barry K.W."/>
            <person name="Bougher N.L."/>
            <person name="Buchanan P."/>
            <person name="Buyck B."/>
            <person name="Bense V."/>
            <person name="Catcheside P."/>
            <person name="Chovatia M."/>
            <person name="Cooper J."/>
            <person name="Damon W."/>
            <person name="Desjardin D."/>
            <person name="Finy P."/>
            <person name="Geml J."/>
            <person name="Haridas S."/>
            <person name="Hughes K."/>
            <person name="Justo A."/>
            <person name="Karasinski D."/>
            <person name="Kautmanova I."/>
            <person name="Kiss B."/>
            <person name="Kocsube S."/>
            <person name="Kotiranta H."/>
            <person name="LaButti K.M."/>
            <person name="Lechner B.E."/>
            <person name="Liimatainen K."/>
            <person name="Lipzen A."/>
            <person name="Lukacs Z."/>
            <person name="Mihaltcheva S."/>
            <person name="Morgado L.N."/>
            <person name="Niskanen T."/>
            <person name="Noordeloos M.E."/>
            <person name="Ohm R.A."/>
            <person name="Ortiz-Santana B."/>
            <person name="Ovrebo C."/>
            <person name="Racz N."/>
            <person name="Riley R."/>
            <person name="Savchenko A."/>
            <person name="Shiryaev A."/>
            <person name="Soop K."/>
            <person name="Spirin V."/>
            <person name="Szebenyi C."/>
            <person name="Tomsovsky M."/>
            <person name="Tulloss R.E."/>
            <person name="Uehling J."/>
            <person name="Grigoriev I.V."/>
            <person name="Vagvolgyi C."/>
            <person name="Papp T."/>
            <person name="Martin F.M."/>
            <person name="Miettinen O."/>
            <person name="Hibbett D.S."/>
            <person name="Nagy L.G."/>
        </authorList>
    </citation>
    <scope>NUCLEOTIDE SEQUENCE [LARGE SCALE GENOMIC DNA]</scope>
    <source>
        <strain evidence="1 2">CBS 166.37</strain>
    </source>
</reference>
<accession>A0A5C3LMM5</accession>
<dbReference type="EMBL" id="ML213641">
    <property type="protein sequence ID" value="TFK33837.1"/>
    <property type="molecule type" value="Genomic_DNA"/>
</dbReference>
<dbReference type="Proteomes" id="UP000308652">
    <property type="component" value="Unassembled WGS sequence"/>
</dbReference>
<evidence type="ECO:0000313" key="1">
    <source>
        <dbReference type="EMBL" id="TFK33837.1"/>
    </source>
</evidence>
<sequence>KIFTLHLATSFQGIKFYPTCTGFKVNGSSTDTPKQSELVVFMGGHSDSDKSI</sequence>
<dbReference type="OrthoDB" id="4849160at2759"/>
<protein>
    <submittedName>
        <fullName evidence="1">Uncharacterized protein</fullName>
    </submittedName>
</protein>
<organism evidence="1 2">
    <name type="scientific">Crucibulum laeve</name>
    <dbReference type="NCBI Taxonomy" id="68775"/>
    <lineage>
        <taxon>Eukaryota</taxon>
        <taxon>Fungi</taxon>
        <taxon>Dikarya</taxon>
        <taxon>Basidiomycota</taxon>
        <taxon>Agaricomycotina</taxon>
        <taxon>Agaricomycetes</taxon>
        <taxon>Agaricomycetidae</taxon>
        <taxon>Agaricales</taxon>
        <taxon>Agaricineae</taxon>
        <taxon>Nidulariaceae</taxon>
        <taxon>Crucibulum</taxon>
    </lineage>
</organism>
<name>A0A5C3LMM5_9AGAR</name>
<feature type="non-terminal residue" evidence="1">
    <location>
        <position position="52"/>
    </location>
</feature>
<keyword evidence="2" id="KW-1185">Reference proteome</keyword>
<evidence type="ECO:0000313" key="2">
    <source>
        <dbReference type="Proteomes" id="UP000308652"/>
    </source>
</evidence>
<feature type="non-terminal residue" evidence="1">
    <location>
        <position position="1"/>
    </location>
</feature>
<dbReference type="Gene3D" id="2.70.50.70">
    <property type="match status" value="1"/>
</dbReference>